<dbReference type="InterPro" id="IPR050561">
    <property type="entry name" value="PTP"/>
</dbReference>
<accession>A0A7S0MN57</accession>
<evidence type="ECO:0000313" key="2">
    <source>
        <dbReference type="EMBL" id="CAD8645474.1"/>
    </source>
</evidence>
<dbReference type="InterPro" id="IPR029260">
    <property type="entry name" value="DSPn"/>
</dbReference>
<proteinExistence type="predicted"/>
<evidence type="ECO:0000259" key="1">
    <source>
        <dbReference type="Pfam" id="PF14671"/>
    </source>
</evidence>
<dbReference type="EMBL" id="HBEZ01041971">
    <property type="protein sequence ID" value="CAD8645474.1"/>
    <property type="molecule type" value="Transcribed_RNA"/>
</dbReference>
<name>A0A7S0MN57_9CRYP</name>
<gene>
    <name evidence="2" type="ORF">CCUR1050_LOCUS23159</name>
</gene>
<dbReference type="PANTHER" id="PTHR23339">
    <property type="entry name" value="TYROSINE SPECIFIC PROTEIN PHOSPHATASE AND DUAL SPECIFICITY PROTEIN PHOSPHATASE"/>
    <property type="match status" value="1"/>
</dbReference>
<reference evidence="2" key="1">
    <citation type="submission" date="2021-01" db="EMBL/GenBank/DDBJ databases">
        <authorList>
            <person name="Corre E."/>
            <person name="Pelletier E."/>
            <person name="Niang G."/>
            <person name="Scheremetjew M."/>
            <person name="Finn R."/>
            <person name="Kale V."/>
            <person name="Holt S."/>
            <person name="Cochrane G."/>
            <person name="Meng A."/>
            <person name="Brown T."/>
            <person name="Cohen L."/>
        </authorList>
    </citation>
    <scope>NUCLEOTIDE SEQUENCE</scope>
    <source>
        <strain evidence="2">CCAP979/52</strain>
    </source>
</reference>
<dbReference type="SUPFAM" id="SSF52799">
    <property type="entry name" value="(Phosphotyrosine protein) phosphatases II"/>
    <property type="match status" value="1"/>
</dbReference>
<dbReference type="Gene3D" id="3.90.190.10">
    <property type="entry name" value="Protein tyrosine phosphatase superfamily"/>
    <property type="match status" value="2"/>
</dbReference>
<feature type="domain" description="Dual specificity/tyrosine protein phosphatase N-terminal" evidence="1">
    <location>
        <begin position="83"/>
        <end position="177"/>
    </location>
</feature>
<organism evidence="2">
    <name type="scientific">Cryptomonas curvata</name>
    <dbReference type="NCBI Taxonomy" id="233186"/>
    <lineage>
        <taxon>Eukaryota</taxon>
        <taxon>Cryptophyceae</taxon>
        <taxon>Cryptomonadales</taxon>
        <taxon>Cryptomonadaceae</taxon>
        <taxon>Cryptomonas</taxon>
    </lineage>
</organism>
<dbReference type="Pfam" id="PF14671">
    <property type="entry name" value="DSPn"/>
    <property type="match status" value="1"/>
</dbReference>
<dbReference type="AlphaFoldDB" id="A0A7S0MN57"/>
<protein>
    <recommendedName>
        <fullName evidence="1">Dual specificity/tyrosine protein phosphatase N-terminal domain-containing protein</fullName>
    </recommendedName>
</protein>
<dbReference type="InterPro" id="IPR029021">
    <property type="entry name" value="Prot-tyrosine_phosphatase-like"/>
</dbReference>
<sequence length="464" mass="50347">MSMRDTAAALNSMHFTASTAKESNPACQESAQQLFVHTQGPLSLAMCSAQDARAQFLNTSAVFVEVCMDCAANPDTSVSPTSPCTLGQMSYFKDLVDVTIHGEKCASLVLCAGTDGRMITTCAYLIGSYMILCTNSSLADVASTFQPVADRFERFKDGTEPETAEEMTVFDCWEALRCGKMQGWLDFTSESPDLDRCIDMEEYIHYDNPANGKLHVIIPSRLIAFPCPSDLEVDEESGEAPQWLDMAGGRHFGPDYYADILGDFDVQLVVRCDASATYDDAAFASRGLAVERLGGALEMRPQRLLQEVDRFLTLARLVPGMIGIHGADAGLGSGGELLVSSLLIKRHGFRARSALAWLRITHPAVDAQRTLRFAVLPHQPPPAVPKLAPGALHHHSAADLRCLPREDTLRFAAALRRCASAPAALDDEIWDRGWDAITQGEAGPPWADVPEPAVFEALDGASLH</sequence>